<evidence type="ECO:0000256" key="1">
    <source>
        <dbReference type="SAM" id="MobiDB-lite"/>
    </source>
</evidence>
<feature type="domain" description="Transposase Tnp1/En/Spm-like" evidence="2">
    <location>
        <begin position="160"/>
        <end position="217"/>
    </location>
</feature>
<gene>
    <name evidence="3" type="ORF">OsJ_26432</name>
</gene>
<name>B9FZL8_ORYSJ</name>
<dbReference type="EMBL" id="CM000145">
    <property type="protein sequence ID" value="EEE68235.1"/>
    <property type="molecule type" value="Genomic_DNA"/>
</dbReference>
<proteinExistence type="predicted"/>
<dbReference type="InterPro" id="IPR004264">
    <property type="entry name" value="Transposase_23"/>
</dbReference>
<protein>
    <recommendedName>
        <fullName evidence="2">Transposase Tnp1/En/Spm-like domain-containing protein</fullName>
    </recommendedName>
</protein>
<reference evidence="3" key="1">
    <citation type="journal article" date="2005" name="PLoS Biol.">
        <title>The genomes of Oryza sativa: a history of duplications.</title>
        <authorList>
            <person name="Yu J."/>
            <person name="Wang J."/>
            <person name="Lin W."/>
            <person name="Li S."/>
            <person name="Li H."/>
            <person name="Zhou J."/>
            <person name="Ni P."/>
            <person name="Dong W."/>
            <person name="Hu S."/>
            <person name="Zeng C."/>
            <person name="Zhang J."/>
            <person name="Zhang Y."/>
            <person name="Li R."/>
            <person name="Xu Z."/>
            <person name="Li S."/>
            <person name="Li X."/>
            <person name="Zheng H."/>
            <person name="Cong L."/>
            <person name="Lin L."/>
            <person name="Yin J."/>
            <person name="Geng J."/>
            <person name="Li G."/>
            <person name="Shi J."/>
            <person name="Liu J."/>
            <person name="Lv H."/>
            <person name="Li J."/>
            <person name="Wang J."/>
            <person name="Deng Y."/>
            <person name="Ran L."/>
            <person name="Shi X."/>
            <person name="Wang X."/>
            <person name="Wu Q."/>
            <person name="Li C."/>
            <person name="Ren X."/>
            <person name="Wang J."/>
            <person name="Wang X."/>
            <person name="Li D."/>
            <person name="Liu D."/>
            <person name="Zhang X."/>
            <person name="Ji Z."/>
            <person name="Zhao W."/>
            <person name="Sun Y."/>
            <person name="Zhang Z."/>
            <person name="Bao J."/>
            <person name="Han Y."/>
            <person name="Dong L."/>
            <person name="Ji J."/>
            <person name="Chen P."/>
            <person name="Wu S."/>
            <person name="Liu J."/>
            <person name="Xiao Y."/>
            <person name="Bu D."/>
            <person name="Tan J."/>
            <person name="Yang L."/>
            <person name="Ye C."/>
            <person name="Zhang J."/>
            <person name="Xu J."/>
            <person name="Zhou Y."/>
            <person name="Yu Y."/>
            <person name="Zhang B."/>
            <person name="Zhuang S."/>
            <person name="Wei H."/>
            <person name="Liu B."/>
            <person name="Lei M."/>
            <person name="Yu H."/>
            <person name="Li Y."/>
            <person name="Xu H."/>
            <person name="Wei S."/>
            <person name="He X."/>
            <person name="Fang L."/>
            <person name="Zhang Z."/>
            <person name="Zhang Y."/>
            <person name="Huang X."/>
            <person name="Su Z."/>
            <person name="Tong W."/>
            <person name="Li J."/>
            <person name="Tong Z."/>
            <person name="Li S."/>
            <person name="Ye J."/>
            <person name="Wang L."/>
            <person name="Fang L."/>
            <person name="Lei T."/>
            <person name="Chen C."/>
            <person name="Chen H."/>
            <person name="Xu Z."/>
            <person name="Li H."/>
            <person name="Huang H."/>
            <person name="Zhang F."/>
            <person name="Xu H."/>
            <person name="Li N."/>
            <person name="Zhao C."/>
            <person name="Li S."/>
            <person name="Dong L."/>
            <person name="Huang Y."/>
            <person name="Li L."/>
            <person name="Xi Y."/>
            <person name="Qi Q."/>
            <person name="Li W."/>
            <person name="Zhang B."/>
            <person name="Hu W."/>
            <person name="Zhang Y."/>
            <person name="Tian X."/>
            <person name="Jiao Y."/>
            <person name="Liang X."/>
            <person name="Jin J."/>
            <person name="Gao L."/>
            <person name="Zheng W."/>
            <person name="Hao B."/>
            <person name="Liu S."/>
            <person name="Wang W."/>
            <person name="Yuan L."/>
            <person name="Cao M."/>
            <person name="McDermott J."/>
            <person name="Samudrala R."/>
            <person name="Wang J."/>
            <person name="Wong G.K."/>
            <person name="Yang H."/>
        </authorList>
    </citation>
    <scope>NUCLEOTIDE SEQUENCE [LARGE SCALE GENOMIC DNA]</scope>
</reference>
<evidence type="ECO:0000259" key="2">
    <source>
        <dbReference type="Pfam" id="PF03017"/>
    </source>
</evidence>
<dbReference type="AlphaFoldDB" id="B9FZL8"/>
<accession>B9FZL8</accession>
<organism evidence="3">
    <name type="scientific">Oryza sativa subsp. japonica</name>
    <name type="common">Rice</name>
    <dbReference type="NCBI Taxonomy" id="39947"/>
    <lineage>
        <taxon>Eukaryota</taxon>
        <taxon>Viridiplantae</taxon>
        <taxon>Streptophyta</taxon>
        <taxon>Embryophyta</taxon>
        <taxon>Tracheophyta</taxon>
        <taxon>Spermatophyta</taxon>
        <taxon>Magnoliopsida</taxon>
        <taxon>Liliopsida</taxon>
        <taxon>Poales</taxon>
        <taxon>Poaceae</taxon>
        <taxon>BOP clade</taxon>
        <taxon>Oryzoideae</taxon>
        <taxon>Oryzeae</taxon>
        <taxon>Oryzinae</taxon>
        <taxon>Oryza</taxon>
        <taxon>Oryza sativa</taxon>
    </lineage>
</organism>
<feature type="region of interest" description="Disordered" evidence="1">
    <location>
        <begin position="68"/>
        <end position="113"/>
    </location>
</feature>
<dbReference type="Proteomes" id="UP000007752">
    <property type="component" value="Chromosome 8"/>
</dbReference>
<evidence type="ECO:0000313" key="3">
    <source>
        <dbReference type="EMBL" id="EEE68235.1"/>
    </source>
</evidence>
<dbReference type="Pfam" id="PF03017">
    <property type="entry name" value="Transposase_23"/>
    <property type="match status" value="1"/>
</dbReference>
<reference evidence="3" key="2">
    <citation type="submission" date="2008-12" db="EMBL/GenBank/DDBJ databases">
        <title>Improved gene annotation of the rice (Oryza sativa) genomes.</title>
        <authorList>
            <person name="Wang J."/>
            <person name="Li R."/>
            <person name="Fan W."/>
            <person name="Huang Q."/>
            <person name="Zhang J."/>
            <person name="Zhou Y."/>
            <person name="Hu Y."/>
            <person name="Zi S."/>
            <person name="Li J."/>
            <person name="Ni P."/>
            <person name="Zheng H."/>
            <person name="Zhang Y."/>
            <person name="Zhao M."/>
            <person name="Hao Q."/>
            <person name="McDermott J."/>
            <person name="Samudrala R."/>
            <person name="Kristiansen K."/>
            <person name="Wong G.K.-S."/>
        </authorList>
    </citation>
    <scope>NUCLEOTIDE SEQUENCE</scope>
</reference>
<sequence>MPGKEKYRSTKVQMAIEGQKQAQLEKEALIEHFERRQTQSDRKIESLSEKVERLTELLLADSRDGRQVHVNPQVLSNSATNEDEQESANGEAQPSDEENNSYGMIPPRPAAPSPQEHMVITSVIFLFSLLFHTILVHHYNETLTCCRLEKKLSYTRLLDPHDTPVAKGTLLSANRMTVVSGTQLGPDCCEVVVNHVLKRAAPFLRPYGNMNYISDAVGRSIAWPRQHIKEQQKSLAQPEGSRVRVSGGRELGGLDSEPMTDAARDPLCHRATEKLPIHRCAGCRGGEGGARSRVSRHWRAIDPPDLARRWPPLDEERRSL</sequence>